<evidence type="ECO:0000313" key="1">
    <source>
        <dbReference type="EMBL" id="KAK3870952.1"/>
    </source>
</evidence>
<evidence type="ECO:0000313" key="2">
    <source>
        <dbReference type="Proteomes" id="UP001286313"/>
    </source>
</evidence>
<comment type="caution">
    <text evidence="1">The sequence shown here is derived from an EMBL/GenBank/DDBJ whole genome shotgun (WGS) entry which is preliminary data.</text>
</comment>
<dbReference type="EMBL" id="JAWQEG010002586">
    <property type="protein sequence ID" value="KAK3870952.1"/>
    <property type="molecule type" value="Genomic_DNA"/>
</dbReference>
<name>A0AAE1KEG8_PETCI</name>
<dbReference type="Proteomes" id="UP001286313">
    <property type="component" value="Unassembled WGS sequence"/>
</dbReference>
<keyword evidence="2" id="KW-1185">Reference proteome</keyword>
<organism evidence="1 2">
    <name type="scientific">Petrolisthes cinctipes</name>
    <name type="common">Flat porcelain crab</name>
    <dbReference type="NCBI Taxonomy" id="88211"/>
    <lineage>
        <taxon>Eukaryota</taxon>
        <taxon>Metazoa</taxon>
        <taxon>Ecdysozoa</taxon>
        <taxon>Arthropoda</taxon>
        <taxon>Crustacea</taxon>
        <taxon>Multicrustacea</taxon>
        <taxon>Malacostraca</taxon>
        <taxon>Eumalacostraca</taxon>
        <taxon>Eucarida</taxon>
        <taxon>Decapoda</taxon>
        <taxon>Pleocyemata</taxon>
        <taxon>Anomura</taxon>
        <taxon>Galatheoidea</taxon>
        <taxon>Porcellanidae</taxon>
        <taxon>Petrolisthes</taxon>
    </lineage>
</organism>
<protein>
    <submittedName>
        <fullName evidence="1">Uncharacterized protein</fullName>
    </submittedName>
</protein>
<proteinExistence type="predicted"/>
<reference evidence="1" key="1">
    <citation type="submission" date="2023-10" db="EMBL/GenBank/DDBJ databases">
        <title>Genome assemblies of two species of porcelain crab, Petrolisthes cinctipes and Petrolisthes manimaculis (Anomura: Porcellanidae).</title>
        <authorList>
            <person name="Angst P."/>
        </authorList>
    </citation>
    <scope>NUCLEOTIDE SEQUENCE</scope>
    <source>
        <strain evidence="1">PB745_01</strain>
        <tissue evidence="1">Gill</tissue>
    </source>
</reference>
<accession>A0AAE1KEG8</accession>
<gene>
    <name evidence="1" type="ORF">Pcinc_023873</name>
</gene>
<dbReference type="AlphaFoldDB" id="A0AAE1KEG8"/>
<sequence>MDSRSIASLDGVGGRESVLAACRYQGARLPLPQSVRQTVSVTSAVVGEGCVVLFSTSLANDCLSCHEVK</sequence>